<evidence type="ECO:0000313" key="2">
    <source>
        <dbReference type="Proteomes" id="UP000288716"/>
    </source>
</evidence>
<protein>
    <submittedName>
        <fullName evidence="1">Uncharacterized protein</fullName>
    </submittedName>
</protein>
<accession>A0A443RV23</accession>
<dbReference type="AlphaFoldDB" id="A0A443RV23"/>
<feature type="non-terminal residue" evidence="1">
    <location>
        <position position="1"/>
    </location>
</feature>
<feature type="non-terminal residue" evidence="1">
    <location>
        <position position="101"/>
    </location>
</feature>
<evidence type="ECO:0000313" key="1">
    <source>
        <dbReference type="EMBL" id="RWS19206.1"/>
    </source>
</evidence>
<gene>
    <name evidence="1" type="ORF">B4U80_02892</name>
</gene>
<organism evidence="1 2">
    <name type="scientific">Leptotrombidium deliense</name>
    <dbReference type="NCBI Taxonomy" id="299467"/>
    <lineage>
        <taxon>Eukaryota</taxon>
        <taxon>Metazoa</taxon>
        <taxon>Ecdysozoa</taxon>
        <taxon>Arthropoda</taxon>
        <taxon>Chelicerata</taxon>
        <taxon>Arachnida</taxon>
        <taxon>Acari</taxon>
        <taxon>Acariformes</taxon>
        <taxon>Trombidiformes</taxon>
        <taxon>Prostigmata</taxon>
        <taxon>Anystina</taxon>
        <taxon>Parasitengona</taxon>
        <taxon>Trombiculoidea</taxon>
        <taxon>Trombiculidae</taxon>
        <taxon>Leptotrombidium</taxon>
    </lineage>
</organism>
<name>A0A443RV23_9ACAR</name>
<comment type="caution">
    <text evidence="1">The sequence shown here is derived from an EMBL/GenBank/DDBJ whole genome shotgun (WGS) entry which is preliminary data.</text>
</comment>
<sequence length="101" mass="12190">ELPTKTILELNPNLVHRVKEAFGVRCCGLVKYLFKDNVDEKEWKCNYYTIHTFYRWRWEFIPNSPKEIYEKDIWSLNTTFGQMARSLENRPCKKVELIVNC</sequence>
<dbReference type="OrthoDB" id="6494491at2759"/>
<reference evidence="1 2" key="1">
    <citation type="journal article" date="2018" name="Gigascience">
        <title>Genomes of trombidid mites reveal novel predicted allergens and laterally-transferred genes associated with secondary metabolism.</title>
        <authorList>
            <person name="Dong X."/>
            <person name="Chaisiri K."/>
            <person name="Xia D."/>
            <person name="Armstrong S.D."/>
            <person name="Fang Y."/>
            <person name="Donnelly M.J."/>
            <person name="Kadowaki T."/>
            <person name="McGarry J.W."/>
            <person name="Darby A.C."/>
            <person name="Makepeace B.L."/>
        </authorList>
    </citation>
    <scope>NUCLEOTIDE SEQUENCE [LARGE SCALE GENOMIC DNA]</scope>
    <source>
        <strain evidence="1">UoL-UT</strain>
    </source>
</reference>
<keyword evidence="2" id="KW-1185">Reference proteome</keyword>
<dbReference type="Proteomes" id="UP000288716">
    <property type="component" value="Unassembled WGS sequence"/>
</dbReference>
<dbReference type="EMBL" id="NCKV01028948">
    <property type="protein sequence ID" value="RWS19206.1"/>
    <property type="molecule type" value="Genomic_DNA"/>
</dbReference>
<dbReference type="VEuPathDB" id="VectorBase:LDEU012834"/>
<proteinExistence type="predicted"/>